<comment type="caution">
    <text evidence="1">The sequence shown here is derived from an EMBL/GenBank/DDBJ whole genome shotgun (WGS) entry which is preliminary data.</text>
</comment>
<dbReference type="AlphaFoldDB" id="A0A0Q0YRH5"/>
<dbReference type="STRING" id="1544416.Cocul_00124"/>
<dbReference type="RefSeq" id="WP_245622055.1">
    <property type="nucleotide sequence ID" value="NZ_LKST01000001.1"/>
</dbReference>
<gene>
    <name evidence="1" type="ORF">Cocul_00124</name>
</gene>
<evidence type="ECO:0000313" key="1">
    <source>
        <dbReference type="EMBL" id="KQB84991.1"/>
    </source>
</evidence>
<protein>
    <submittedName>
        <fullName evidence="1">Abi-like protein</fullName>
    </submittedName>
</protein>
<proteinExistence type="predicted"/>
<accession>A0A0Q0YRH5</accession>
<sequence length="312" mass="35208">MAAKAFSTHGEQIALLRARGMDLAEDTAARRILERVNYYRLSGYWYPFRAPSPEGNDRLDHFIAGTTFDDVVALYDFDERLRTAVFAALTSIELTLRSMLGHALGRIDPLIHLVPAFLGPVATHPGSDSPSSQYLSWHKLYDKKLAASREDFVAHHRRKYGGQLPIWAAVEVMDWGLLTYLYKLAPTSVRNALATKARLSAAQLGSWMKALNIVRNYSAHHARMFNRVYTLKARLPRKGSHPGLDAVAPRINRCFGQLTLIQYLLTVWDIGDRTLLPQTLATYPDVWAVPIAHIGAPHNWHELSLWRASSLR</sequence>
<dbReference type="Proteomes" id="UP000050517">
    <property type="component" value="Unassembled WGS sequence"/>
</dbReference>
<keyword evidence="2" id="KW-1185">Reference proteome</keyword>
<name>A0A0Q0YRH5_9CORY</name>
<dbReference type="EMBL" id="LKST01000001">
    <property type="protein sequence ID" value="KQB84991.1"/>
    <property type="molecule type" value="Genomic_DNA"/>
</dbReference>
<reference evidence="1 2" key="1">
    <citation type="submission" date="2015-10" db="EMBL/GenBank/DDBJ databases">
        <title>Corynebacteirum lowii and Corynebacterium oculi species nova, derived from human clinical disease and and emended description of Corynebacterium mastiditis.</title>
        <authorList>
            <person name="Bernard K."/>
            <person name="Pacheco A.L."/>
            <person name="Mcdougall C."/>
            <person name="Burtx T."/>
            <person name="Weibe D."/>
            <person name="Tyler S."/>
            <person name="Olson A.B."/>
            <person name="Cnockaert M."/>
            <person name="Eguchi H."/>
            <person name="Kuwahara T."/>
            <person name="Nakayama-Imaohji H."/>
            <person name="Boudewijins M."/>
            <person name="Van Hoecke F."/>
            <person name="Bernier A.-M."/>
            <person name="Vandamme P."/>
        </authorList>
    </citation>
    <scope>NUCLEOTIDE SEQUENCE [LARGE SCALE GENOMIC DNA]</scope>
    <source>
        <strain evidence="1 2">NML 130210</strain>
    </source>
</reference>
<dbReference type="Pfam" id="PF07751">
    <property type="entry name" value="Abi_2"/>
    <property type="match status" value="1"/>
</dbReference>
<dbReference type="InterPro" id="IPR011664">
    <property type="entry name" value="Abi_system_AbiD/AbiF-like"/>
</dbReference>
<evidence type="ECO:0000313" key="2">
    <source>
        <dbReference type="Proteomes" id="UP000050517"/>
    </source>
</evidence>
<dbReference type="PATRIC" id="fig|1544416.3.peg.124"/>
<organism evidence="1 2">
    <name type="scientific">Corynebacterium oculi</name>
    <dbReference type="NCBI Taxonomy" id="1544416"/>
    <lineage>
        <taxon>Bacteria</taxon>
        <taxon>Bacillati</taxon>
        <taxon>Actinomycetota</taxon>
        <taxon>Actinomycetes</taxon>
        <taxon>Mycobacteriales</taxon>
        <taxon>Corynebacteriaceae</taxon>
        <taxon>Corynebacterium</taxon>
    </lineage>
</organism>